<name>A0A3E2TMB5_9FIRM</name>
<organism evidence="4 5">
    <name type="scientific">Coprococcus catus</name>
    <dbReference type="NCBI Taxonomy" id="116085"/>
    <lineage>
        <taxon>Bacteria</taxon>
        <taxon>Bacillati</taxon>
        <taxon>Bacillota</taxon>
        <taxon>Clostridia</taxon>
        <taxon>Lachnospirales</taxon>
        <taxon>Lachnospiraceae</taxon>
        <taxon>Coprococcus</taxon>
    </lineage>
</organism>
<dbReference type="GO" id="GO:0016491">
    <property type="term" value="F:oxidoreductase activity"/>
    <property type="evidence" value="ECO:0007669"/>
    <property type="project" value="UniProtKB-KW"/>
</dbReference>
<proteinExistence type="predicted"/>
<gene>
    <name evidence="4" type="ORF">DW070_10370</name>
</gene>
<dbReference type="RefSeq" id="WP_117528577.1">
    <property type="nucleotide sequence ID" value="NZ_JAQCWV010000010.1"/>
</dbReference>
<dbReference type="SUPFAM" id="SSF52518">
    <property type="entry name" value="Thiamin diphosphate-binding fold (THDP-binding)"/>
    <property type="match status" value="1"/>
</dbReference>
<dbReference type="InterPro" id="IPR009014">
    <property type="entry name" value="Transketo_C/PFOR_II"/>
</dbReference>
<dbReference type="CDD" id="cd07034">
    <property type="entry name" value="TPP_PYR_PFOR_IOR-alpha_like"/>
    <property type="match status" value="1"/>
</dbReference>
<dbReference type="Gene3D" id="3.40.50.970">
    <property type="match status" value="1"/>
</dbReference>
<keyword evidence="1" id="KW-0560">Oxidoreductase</keyword>
<dbReference type="InterPro" id="IPR029061">
    <property type="entry name" value="THDP-binding"/>
</dbReference>
<feature type="domain" description="Pyruvate:ferredoxin oxidoreductase core" evidence="3">
    <location>
        <begin position="238"/>
        <end position="314"/>
    </location>
</feature>
<dbReference type="InterPro" id="IPR002880">
    <property type="entry name" value="Pyrv_Fd/Flavodoxin_OxRdtase_N"/>
</dbReference>
<dbReference type="Proteomes" id="UP000260773">
    <property type="component" value="Unassembled WGS sequence"/>
</dbReference>
<feature type="domain" description="Pyruvate flavodoxin/ferredoxin oxidoreductase pyrimidine binding" evidence="2">
    <location>
        <begin position="13"/>
        <end position="232"/>
    </location>
</feature>
<dbReference type="SUPFAM" id="SSF52922">
    <property type="entry name" value="TK C-terminal domain-like"/>
    <property type="match status" value="1"/>
</dbReference>
<protein>
    <submittedName>
        <fullName evidence="4">3-methyl-2-oxobutanoate dehydrogenase subunit beta</fullName>
    </submittedName>
</protein>
<dbReference type="AlphaFoldDB" id="A0A3E2TMB5"/>
<evidence type="ECO:0000256" key="1">
    <source>
        <dbReference type="ARBA" id="ARBA00023002"/>
    </source>
</evidence>
<sequence length="353" mass="39003">MAEMMKGNEAIAEAAIRAGARFYAGYPITPSSEIMEYLSWRMNEVGGAFVQAESELAGINMVIGASSCGVRALTASSGPGISLKQEGISTLCDEGLPAVVITQVRYGNGLGTLFTSQCDYHRETRGGGQGDYRCIVLCPSSIQEFVDLMLPAYELAEKYRIVTIMMGEGTLGQMMEPVELPDFVEPKRTPWALNGHYTYKKIGIFERDSMAEAVELRAKYAEIKENEQRWEEEDIADADYVFVAYGVPGRATLGAVRELRATGEKVGLIRPITAWPYPEKAFANINPNVKGIITVEENATGQMIDDAALAIKKTHKDRNIPAYALTYVYNTPPINRIKEDYFKVKSGEIKEVY</sequence>
<dbReference type="Pfam" id="PF01855">
    <property type="entry name" value="POR_N"/>
    <property type="match status" value="1"/>
</dbReference>
<reference evidence="4 5" key="1">
    <citation type="submission" date="2018-08" db="EMBL/GenBank/DDBJ databases">
        <title>A genome reference for cultivated species of the human gut microbiota.</title>
        <authorList>
            <person name="Zou Y."/>
            <person name="Xue W."/>
            <person name="Luo G."/>
        </authorList>
    </citation>
    <scope>NUCLEOTIDE SEQUENCE [LARGE SCALE GENOMIC DNA]</scope>
    <source>
        <strain evidence="4 5">AF45-17</strain>
    </source>
</reference>
<dbReference type="PANTHER" id="PTHR43088">
    <property type="entry name" value="SUBUNIT OF PYRUVATE:FLAVODOXIN OXIDOREDUCTASE-RELATED"/>
    <property type="match status" value="1"/>
</dbReference>
<dbReference type="Pfam" id="PF17147">
    <property type="entry name" value="PFOR_II"/>
    <property type="match status" value="1"/>
</dbReference>
<dbReference type="PANTHER" id="PTHR43088:SF1">
    <property type="entry name" value="SUBUNIT OF PYRUVATE:FLAVODOXIN OXIDOREDUCTASE"/>
    <property type="match status" value="1"/>
</dbReference>
<dbReference type="InterPro" id="IPR052368">
    <property type="entry name" value="2-oxoacid_oxidoreductase"/>
</dbReference>
<evidence type="ECO:0000313" key="4">
    <source>
        <dbReference type="EMBL" id="RGB79016.1"/>
    </source>
</evidence>
<dbReference type="Gene3D" id="3.40.50.920">
    <property type="match status" value="1"/>
</dbReference>
<evidence type="ECO:0000313" key="5">
    <source>
        <dbReference type="Proteomes" id="UP000260773"/>
    </source>
</evidence>
<evidence type="ECO:0000259" key="2">
    <source>
        <dbReference type="Pfam" id="PF01855"/>
    </source>
</evidence>
<dbReference type="InterPro" id="IPR033412">
    <property type="entry name" value="PFOR_II"/>
</dbReference>
<comment type="caution">
    <text evidence="4">The sequence shown here is derived from an EMBL/GenBank/DDBJ whole genome shotgun (WGS) entry which is preliminary data.</text>
</comment>
<accession>A0A3E2TMB5</accession>
<dbReference type="EMBL" id="QVEP01000025">
    <property type="protein sequence ID" value="RGB79016.1"/>
    <property type="molecule type" value="Genomic_DNA"/>
</dbReference>
<evidence type="ECO:0000259" key="3">
    <source>
        <dbReference type="Pfam" id="PF17147"/>
    </source>
</evidence>